<feature type="region of interest" description="Disordered" evidence="5">
    <location>
        <begin position="1"/>
        <end position="22"/>
    </location>
</feature>
<evidence type="ECO:0000313" key="8">
    <source>
        <dbReference type="Proteomes" id="UP001152649"/>
    </source>
</evidence>
<feature type="domain" description="NTF2" evidence="6">
    <location>
        <begin position="69"/>
        <end position="169"/>
    </location>
</feature>
<accession>A0A9W4K523</accession>
<dbReference type="PROSITE" id="PS50177">
    <property type="entry name" value="NTF2_DOMAIN"/>
    <property type="match status" value="1"/>
</dbReference>
<dbReference type="GO" id="GO:0005737">
    <property type="term" value="C:cytoplasm"/>
    <property type="evidence" value="ECO:0007669"/>
    <property type="project" value="UniProtKB-SubCell"/>
</dbReference>
<gene>
    <name evidence="7" type="ORF">PSALAMII_LOCUS11503</name>
</gene>
<dbReference type="GO" id="GO:0006606">
    <property type="term" value="P:protein import into nucleus"/>
    <property type="evidence" value="ECO:0007669"/>
    <property type="project" value="UniProtKB-ARBA"/>
</dbReference>
<proteinExistence type="predicted"/>
<keyword evidence="8" id="KW-1185">Reference proteome</keyword>
<dbReference type="InterPro" id="IPR045875">
    <property type="entry name" value="NTF2"/>
</dbReference>
<dbReference type="InterPro" id="IPR002075">
    <property type="entry name" value="NTF2_dom"/>
</dbReference>
<dbReference type="GO" id="GO:0005635">
    <property type="term" value="C:nuclear envelope"/>
    <property type="evidence" value="ECO:0007669"/>
    <property type="project" value="UniProtKB-ARBA"/>
</dbReference>
<dbReference type="EMBL" id="CAJVPG010000468">
    <property type="protein sequence ID" value="CAG8431431.1"/>
    <property type="molecule type" value="Genomic_DNA"/>
</dbReference>
<dbReference type="InterPro" id="IPR032710">
    <property type="entry name" value="NTF2-like_dom_sf"/>
</dbReference>
<dbReference type="AlphaFoldDB" id="A0A9W4K523"/>
<sequence length="173" mass="19710">MRSHMCPRTMIVPPLTSEPTPLPAQQRATHEHFKTRSNCIIHLQNINPWTLRCRLPRHDETPSCTGKYLQKFDTDSCVFTKRDHSMLTFETSSIQGAKGIVEKLSSLPFKKVEHKVSSLDAQPSDSGAIVILLTGTLLIDEESAMNYTQLFELFPENGSYFVLNDIFRLIYSH</sequence>
<evidence type="ECO:0000259" key="6">
    <source>
        <dbReference type="PROSITE" id="PS50177"/>
    </source>
</evidence>
<dbReference type="SUPFAM" id="SSF54427">
    <property type="entry name" value="NTF2-like"/>
    <property type="match status" value="1"/>
</dbReference>
<keyword evidence="2" id="KW-0963">Cytoplasm</keyword>
<organism evidence="7 8">
    <name type="scientific">Penicillium salamii</name>
    <dbReference type="NCBI Taxonomy" id="1612424"/>
    <lineage>
        <taxon>Eukaryota</taxon>
        <taxon>Fungi</taxon>
        <taxon>Dikarya</taxon>
        <taxon>Ascomycota</taxon>
        <taxon>Pezizomycotina</taxon>
        <taxon>Eurotiomycetes</taxon>
        <taxon>Eurotiomycetidae</taxon>
        <taxon>Eurotiales</taxon>
        <taxon>Aspergillaceae</taxon>
        <taxon>Penicillium</taxon>
    </lineage>
</organism>
<dbReference type="FunFam" id="3.10.450.50:FF:000005">
    <property type="entry name" value="Nuclear transport factor 2"/>
    <property type="match status" value="1"/>
</dbReference>
<evidence type="ECO:0000256" key="2">
    <source>
        <dbReference type="ARBA" id="ARBA00022490"/>
    </source>
</evidence>
<comment type="caution">
    <text evidence="7">The sequence shown here is derived from an EMBL/GenBank/DDBJ whole genome shotgun (WGS) entry which is preliminary data.</text>
</comment>
<dbReference type="InterPro" id="IPR018222">
    <property type="entry name" value="Nuclear_transport_factor_2_euk"/>
</dbReference>
<dbReference type="Gene3D" id="3.10.450.50">
    <property type="match status" value="1"/>
</dbReference>
<reference evidence="7" key="1">
    <citation type="submission" date="2021-07" db="EMBL/GenBank/DDBJ databases">
        <authorList>
            <person name="Branca A.L. A."/>
        </authorList>
    </citation>
    <scope>NUCLEOTIDE SEQUENCE</scope>
</reference>
<evidence type="ECO:0000256" key="4">
    <source>
        <dbReference type="ARBA" id="ARBA00053082"/>
    </source>
</evidence>
<dbReference type="Proteomes" id="UP001152649">
    <property type="component" value="Unassembled WGS sequence"/>
</dbReference>
<evidence type="ECO:0000256" key="1">
    <source>
        <dbReference type="ARBA" id="ARBA00004496"/>
    </source>
</evidence>
<dbReference type="PANTHER" id="PTHR12612">
    <property type="entry name" value="NUCLEAR TRANSPORT FACTOR 2"/>
    <property type="match status" value="1"/>
</dbReference>
<comment type="subcellular location">
    <subcellularLocation>
        <location evidence="1">Cytoplasm</location>
    </subcellularLocation>
</comment>
<protein>
    <recommendedName>
        <fullName evidence="3">Nuclear transport factor 2</fullName>
    </recommendedName>
</protein>
<dbReference type="CDD" id="cd00780">
    <property type="entry name" value="NTF2"/>
    <property type="match status" value="1"/>
</dbReference>
<evidence type="ECO:0000256" key="3">
    <source>
        <dbReference type="ARBA" id="ARBA00026247"/>
    </source>
</evidence>
<evidence type="ECO:0000313" key="7">
    <source>
        <dbReference type="EMBL" id="CAG8431431.1"/>
    </source>
</evidence>
<dbReference type="Pfam" id="PF02136">
    <property type="entry name" value="NTF2"/>
    <property type="match status" value="1"/>
</dbReference>
<name>A0A9W4K523_9EURO</name>
<evidence type="ECO:0000256" key="5">
    <source>
        <dbReference type="SAM" id="MobiDB-lite"/>
    </source>
</evidence>
<comment type="function">
    <text evidence="4">Facilitates protein transport into the nucleus. Could be part of a multicomponent system of cytosolic factors that assemble at the pore complex during nuclear import.</text>
</comment>